<evidence type="ECO:0000313" key="4">
    <source>
        <dbReference type="Proteomes" id="UP000494206"/>
    </source>
</evidence>
<dbReference type="EMBL" id="CADEPM010000003">
    <property type="protein sequence ID" value="CAB3401597.1"/>
    <property type="molecule type" value="Genomic_DNA"/>
</dbReference>
<feature type="compositionally biased region" description="Basic and acidic residues" evidence="2">
    <location>
        <begin position="44"/>
        <end position="70"/>
    </location>
</feature>
<reference evidence="3 4" key="1">
    <citation type="submission" date="2020-04" db="EMBL/GenBank/DDBJ databases">
        <authorList>
            <person name="Laetsch R D."/>
            <person name="Stevens L."/>
            <person name="Kumar S."/>
            <person name="Blaxter L. M."/>
        </authorList>
    </citation>
    <scope>NUCLEOTIDE SEQUENCE [LARGE SCALE GENOMIC DNA]</scope>
</reference>
<feature type="region of interest" description="Disordered" evidence="2">
    <location>
        <begin position="1"/>
        <end position="75"/>
    </location>
</feature>
<dbReference type="AlphaFoldDB" id="A0A8S1ELC5"/>
<feature type="compositionally biased region" description="Basic and acidic residues" evidence="2">
    <location>
        <begin position="910"/>
        <end position="919"/>
    </location>
</feature>
<keyword evidence="1" id="KW-0175">Coiled coil</keyword>
<feature type="coiled-coil region" evidence="1">
    <location>
        <begin position="89"/>
        <end position="126"/>
    </location>
</feature>
<protein>
    <submittedName>
        <fullName evidence="3">Uncharacterized protein</fullName>
    </submittedName>
</protein>
<evidence type="ECO:0000256" key="2">
    <source>
        <dbReference type="SAM" id="MobiDB-lite"/>
    </source>
</evidence>
<feature type="coiled-coil region" evidence="1">
    <location>
        <begin position="678"/>
        <end position="737"/>
    </location>
</feature>
<organism evidence="3 4">
    <name type="scientific">Caenorhabditis bovis</name>
    <dbReference type="NCBI Taxonomy" id="2654633"/>
    <lineage>
        <taxon>Eukaryota</taxon>
        <taxon>Metazoa</taxon>
        <taxon>Ecdysozoa</taxon>
        <taxon>Nematoda</taxon>
        <taxon>Chromadorea</taxon>
        <taxon>Rhabditida</taxon>
        <taxon>Rhabditina</taxon>
        <taxon>Rhabditomorpha</taxon>
        <taxon>Rhabditoidea</taxon>
        <taxon>Rhabditidae</taxon>
        <taxon>Peloderinae</taxon>
        <taxon>Caenorhabditis</taxon>
    </lineage>
</organism>
<name>A0A8S1ELC5_9PELO</name>
<keyword evidence="4" id="KW-1185">Reference proteome</keyword>
<feature type="coiled-coil region" evidence="1">
    <location>
        <begin position="770"/>
        <end position="864"/>
    </location>
</feature>
<sequence length="929" mass="109277">MDAPDFQAPDSGYPTPRDDIPSTSRSTSPITSTPIAPITSTPLRTREQRRSLKEHFSSFQEELHHVEASERSLNTSEARGDVFEALKHVVNLSKDLKDSKRENMALREQNESLVNETRRLRELNSSILAAPQIPRLDFGDIGELKLKDEIKKEITSSFLRIDADPCIFEQKLDQMLANQSYMKPRIITASAIVQVDTPKNDANVQTEKDESEVSEKIKKLENEKIELENRLFDYEAMKSKFEETGEKLATKNEKAHKRIDELEQRLAKSRKEREEIETENGKLIEKLKNVEESLQEAENYNEELLAKSSESKNIIKELEQQLDEEHENREQAERRESELRIELDEALKAKNAEIERILDENRKRCKRFERIQADSDEYLEEISKIRKENEYLHAAEQNLIETNMELKRENNEFRVELANANEKIEGFEVEALKNAKEIRKMSEEIERMENLLSEKEDEATKCGELLQEIRKSKEEIDFLRAELARRTHTADEVDELNAAIRASDAKIAELDEKLEANEAIVDENRRKMEKMIWESASKEVECENLKKDIESKQNAMENIVREAAENMKLYEELRQFNEKIIDEYEDFKKNAEAQYFSEISNRDEMIKQLQNRLVELETYPGQNISISTTHKSTQTENEEVSVVESLISTDENRIEEKLKALGELGHKILEAFDSERPMEKLQQMLEREKIAIEEKLQAAEEKATEEMSAHAAVLRTNRELEIRIDELTRIVHQKASEADENRNVALEFQKICKEHYEDCLEKNKYIDELCNEREEQRKLWEEETRNLRKRLEEAEAELQREIREKLNAEDENDERFVKMKAELDKMRKEIEVLQEKRKFDRETMDSLINSVKSMEEKNQELRRKNYRRQKLIDFAYENLERLNAQTDAQLLHKDIDSLYKDLQQKSFQISHDERDESAGRRILGKLNRS</sequence>
<feature type="coiled-coil region" evidence="1">
    <location>
        <begin position="203"/>
        <end position="590"/>
    </location>
</feature>
<gene>
    <name evidence="3" type="ORF">CBOVIS_LOCUS4325</name>
</gene>
<dbReference type="OrthoDB" id="5829093at2759"/>
<feature type="compositionally biased region" description="Low complexity" evidence="2">
    <location>
        <begin position="21"/>
        <end position="42"/>
    </location>
</feature>
<comment type="caution">
    <text evidence="3">The sequence shown here is derived from an EMBL/GenBank/DDBJ whole genome shotgun (WGS) entry which is preliminary data.</text>
</comment>
<proteinExistence type="predicted"/>
<dbReference type="Proteomes" id="UP000494206">
    <property type="component" value="Unassembled WGS sequence"/>
</dbReference>
<evidence type="ECO:0000256" key="1">
    <source>
        <dbReference type="SAM" id="Coils"/>
    </source>
</evidence>
<accession>A0A8S1ELC5</accession>
<evidence type="ECO:0000313" key="3">
    <source>
        <dbReference type="EMBL" id="CAB3401597.1"/>
    </source>
</evidence>
<feature type="region of interest" description="Disordered" evidence="2">
    <location>
        <begin position="910"/>
        <end position="929"/>
    </location>
</feature>